<dbReference type="PANTHER" id="PTHR36978">
    <property type="entry name" value="P-LOOP CONTAINING NUCLEOTIDE TRIPHOSPHATE HYDROLASE"/>
    <property type="match status" value="1"/>
</dbReference>
<comment type="caution">
    <text evidence="1">The sequence shown here is derived from an EMBL/GenBank/DDBJ whole genome shotgun (WGS) entry which is preliminary data.</text>
</comment>
<dbReference type="InterPro" id="IPR040632">
    <property type="entry name" value="Sulfotransfer_4"/>
</dbReference>
<organism evidence="1 2">
    <name type="scientific">Denitrobaculum tricleocarpae</name>
    <dbReference type="NCBI Taxonomy" id="2591009"/>
    <lineage>
        <taxon>Bacteria</taxon>
        <taxon>Pseudomonadati</taxon>
        <taxon>Pseudomonadota</taxon>
        <taxon>Alphaproteobacteria</taxon>
        <taxon>Rhodospirillales</taxon>
        <taxon>Rhodospirillaceae</taxon>
        <taxon>Denitrobaculum</taxon>
    </lineage>
</organism>
<dbReference type="PANTHER" id="PTHR36978:SF4">
    <property type="entry name" value="P-LOOP CONTAINING NUCLEOSIDE TRIPHOSPHATE HYDROLASE PROTEIN"/>
    <property type="match status" value="1"/>
</dbReference>
<keyword evidence="2" id="KW-1185">Reference proteome</keyword>
<evidence type="ECO:0008006" key="3">
    <source>
        <dbReference type="Google" id="ProtNLM"/>
    </source>
</evidence>
<accession>A0A545TFX0</accession>
<gene>
    <name evidence="1" type="ORF">FKG95_20960</name>
</gene>
<evidence type="ECO:0000313" key="1">
    <source>
        <dbReference type="EMBL" id="TQV76119.1"/>
    </source>
</evidence>
<protein>
    <recommendedName>
        <fullName evidence="3">Sulfotransferase family protein</fullName>
    </recommendedName>
</protein>
<dbReference type="Proteomes" id="UP000315252">
    <property type="component" value="Unassembled WGS sequence"/>
</dbReference>
<dbReference type="RefSeq" id="WP_142898382.1">
    <property type="nucleotide sequence ID" value="NZ_ML660059.1"/>
</dbReference>
<name>A0A545TFX0_9PROT</name>
<dbReference type="SUPFAM" id="SSF52540">
    <property type="entry name" value="P-loop containing nucleoside triphosphate hydrolases"/>
    <property type="match status" value="1"/>
</dbReference>
<dbReference type="InterPro" id="IPR027417">
    <property type="entry name" value="P-loop_NTPase"/>
</dbReference>
<dbReference type="OrthoDB" id="9806624at2"/>
<proteinExistence type="predicted"/>
<reference evidence="1 2" key="1">
    <citation type="submission" date="2019-06" db="EMBL/GenBank/DDBJ databases">
        <title>Whole genome sequence for Rhodospirillaceae sp. R148.</title>
        <authorList>
            <person name="Wang G."/>
        </authorList>
    </citation>
    <scope>NUCLEOTIDE SEQUENCE [LARGE SCALE GENOMIC DNA]</scope>
    <source>
        <strain evidence="1 2">R148</strain>
    </source>
</reference>
<sequence>MSSLEVVENDMPPISSTQVNQEYQQASRQFSEMGAEDFIQGVASNAIKPSVGAHLFLGSVLAGPGSNKANNTTGFRFLAMAFAESSHIDGVAGCIRSAFGALASNPVDRDEAELAFNEHLQKCNASEQVFHRFSALLHGSLHNKVFAVGFNKTGTTSVLMALAELGILTAPQQEAERMFRDWAARRFDRIIDFASRYEAFQDIPFSLPYTYQALDQAFPDARFVLTVRTSPDEWYDSLLRFCKQVFHKGGEPNWPETAACGYNYPGFVNEVAHLFWRWNDFGLYDRNRALALYQTHNLQVQEYFSSRPEKLLTINVADTDSYKALCGFIGREPRREVFEKLNASQ</sequence>
<dbReference type="Pfam" id="PF17784">
    <property type="entry name" value="Sulfotransfer_4"/>
    <property type="match status" value="1"/>
</dbReference>
<dbReference type="Gene3D" id="3.40.50.300">
    <property type="entry name" value="P-loop containing nucleotide triphosphate hydrolases"/>
    <property type="match status" value="1"/>
</dbReference>
<dbReference type="EMBL" id="VHSH01000008">
    <property type="protein sequence ID" value="TQV76119.1"/>
    <property type="molecule type" value="Genomic_DNA"/>
</dbReference>
<dbReference type="AlphaFoldDB" id="A0A545TFX0"/>
<evidence type="ECO:0000313" key="2">
    <source>
        <dbReference type="Proteomes" id="UP000315252"/>
    </source>
</evidence>